<dbReference type="Proteomes" id="UP000004814">
    <property type="component" value="Unassembled WGS sequence"/>
</dbReference>
<organism evidence="1 2">
    <name type="scientific">Burkholderia ambifaria MEX-5</name>
    <dbReference type="NCBI Taxonomy" id="396597"/>
    <lineage>
        <taxon>Bacteria</taxon>
        <taxon>Pseudomonadati</taxon>
        <taxon>Pseudomonadota</taxon>
        <taxon>Betaproteobacteria</taxon>
        <taxon>Burkholderiales</taxon>
        <taxon>Burkholderiaceae</taxon>
        <taxon>Burkholderia</taxon>
        <taxon>Burkholderia cepacia complex</taxon>
    </lineage>
</organism>
<dbReference type="AlphaFoldDB" id="B1T007"/>
<dbReference type="EMBL" id="ABLK01000022">
    <property type="protein sequence ID" value="EDT43097.1"/>
    <property type="molecule type" value="Genomic_DNA"/>
</dbReference>
<proteinExistence type="predicted"/>
<accession>B1T007</accession>
<name>B1T007_9BURK</name>
<gene>
    <name evidence="1" type="ORF">BamMEX5DRAFT_1133</name>
</gene>
<evidence type="ECO:0000313" key="1">
    <source>
        <dbReference type="EMBL" id="EDT43097.1"/>
    </source>
</evidence>
<dbReference type="PATRIC" id="fig|396597.7.peg.7237"/>
<protein>
    <submittedName>
        <fullName evidence="1">Uncharacterized protein</fullName>
    </submittedName>
</protein>
<evidence type="ECO:0000313" key="2">
    <source>
        <dbReference type="Proteomes" id="UP000004814"/>
    </source>
</evidence>
<comment type="caution">
    <text evidence="1">The sequence shown here is derived from an EMBL/GenBank/DDBJ whole genome shotgun (WGS) entry which is preliminary data.</text>
</comment>
<reference evidence="1 2" key="1">
    <citation type="submission" date="2008-03" db="EMBL/GenBank/DDBJ databases">
        <title>Sequencing of the draft genome and assembly of Burkholderia ambifaria MEX-5.</title>
        <authorList>
            <consortium name="US DOE Joint Genome Institute (JGI-PGF)"/>
            <person name="Copeland A."/>
            <person name="Lucas S."/>
            <person name="Lapidus A."/>
            <person name="Glavina del Rio T."/>
            <person name="Dalin E."/>
            <person name="Tice H."/>
            <person name="Bruce D."/>
            <person name="Goodwin L."/>
            <person name="Pitluck S."/>
            <person name="Larimer F."/>
            <person name="Land M.L."/>
            <person name="Hauser L."/>
            <person name="Tiedje J."/>
            <person name="Richardson P."/>
        </authorList>
    </citation>
    <scope>NUCLEOTIDE SEQUENCE [LARGE SCALE GENOMIC DNA]</scope>
    <source>
        <strain evidence="1 2">MEX-5</strain>
    </source>
</reference>
<sequence length="34" mass="3825">MRIRGGTPKLPTDDDGDVVWEASFKGQQVFQKMS</sequence>